<keyword evidence="1" id="KW-0812">Transmembrane</keyword>
<dbReference type="EMBL" id="MK518072">
    <property type="protein sequence ID" value="QFQ52411.1"/>
    <property type="molecule type" value="Genomic_DNA"/>
</dbReference>
<accession>A0A5P8HBJ3</accession>
<organism evidence="2">
    <name type="scientific">Paramoeba aparasomata</name>
    <dbReference type="NCBI Taxonomy" id="2583407"/>
    <lineage>
        <taxon>Eukaryota</taxon>
        <taxon>Amoebozoa</taxon>
        <taxon>Discosea</taxon>
        <taxon>Flabellinia</taxon>
        <taxon>Dactylopodida</taxon>
        <taxon>Paramoebidae</taxon>
        <taxon>Paramoeba</taxon>
    </lineage>
</organism>
<sequence length="133" mass="16500">MLLRPIIFFLSNNNFWGLNTYKISPTDKIIKNFKLFKKFYFILFYSNVMLLDNKFCIDMFVNKKKTLKFLEKNKMYFLFFYYNKKIYNYNRLLKLIKYTTFLYMTFYQFLGINQLNLGLIKFFIFLKKKNANN</sequence>
<evidence type="ECO:0000256" key="1">
    <source>
        <dbReference type="SAM" id="Phobius"/>
    </source>
</evidence>
<keyword evidence="1" id="KW-1133">Transmembrane helix</keyword>
<keyword evidence="1" id="KW-0472">Membrane</keyword>
<feature type="transmembrane region" description="Helical" evidence="1">
    <location>
        <begin position="101"/>
        <end position="126"/>
    </location>
</feature>
<evidence type="ECO:0000313" key="2">
    <source>
        <dbReference type="EMBL" id="QFQ52411.1"/>
    </source>
</evidence>
<proteinExistence type="predicted"/>
<dbReference type="AlphaFoldDB" id="A0A5P8HBJ3"/>
<gene>
    <name evidence="2" type="primary">ORF7</name>
</gene>
<feature type="transmembrane region" description="Helical" evidence="1">
    <location>
        <begin position="39"/>
        <end position="61"/>
    </location>
</feature>
<name>A0A5P8HBJ3_9EUKA</name>
<protein>
    <submittedName>
        <fullName evidence="2">Uncharacterized protein</fullName>
    </submittedName>
</protein>
<geneLocation type="mitochondrion" evidence="2"/>
<keyword evidence="2" id="KW-0496">Mitochondrion</keyword>
<reference evidence="2" key="1">
    <citation type="journal article" date="2019" name="J. Eukaryot. Microbiol.">
        <title>A Comparative Characterization of the Mitochondrial Genomes of Paramoeba aparasomata and Neoparamoeba pemaquidensis (Amoebozoa, Paramoebidae).</title>
        <authorList>
            <person name="Bondarenko N."/>
            <person name="EkaterinaVolkova"/>
            <person name="Masharsky A."/>
            <person name="Kudryavtsev A."/>
            <person name="Smirnov A."/>
        </authorList>
    </citation>
    <scope>NUCLEOTIDE SEQUENCE</scope>
</reference>